<feature type="signal peptide" evidence="1">
    <location>
        <begin position="1"/>
        <end position="19"/>
    </location>
</feature>
<organism evidence="2 3">
    <name type="scientific">Flavobacterium arsenatis</name>
    <dbReference type="NCBI Taxonomy" id="1484332"/>
    <lineage>
        <taxon>Bacteria</taxon>
        <taxon>Pseudomonadati</taxon>
        <taxon>Bacteroidota</taxon>
        <taxon>Flavobacteriia</taxon>
        <taxon>Flavobacteriales</taxon>
        <taxon>Flavobacteriaceae</taxon>
        <taxon>Flavobacterium</taxon>
    </lineage>
</organism>
<keyword evidence="3" id="KW-1185">Reference proteome</keyword>
<feature type="chain" id="PRO_5045056218" description="Lipoprotein" evidence="1">
    <location>
        <begin position="20"/>
        <end position="129"/>
    </location>
</feature>
<dbReference type="EMBL" id="JAVDVI010000013">
    <property type="protein sequence ID" value="MDR6968830.1"/>
    <property type="molecule type" value="Genomic_DNA"/>
</dbReference>
<name>A0ABU1TSH0_9FLAO</name>
<evidence type="ECO:0000313" key="3">
    <source>
        <dbReference type="Proteomes" id="UP001255185"/>
    </source>
</evidence>
<dbReference type="Proteomes" id="UP001255185">
    <property type="component" value="Unassembled WGS sequence"/>
</dbReference>
<protein>
    <recommendedName>
        <fullName evidence="4">Lipoprotein</fullName>
    </recommendedName>
</protein>
<accession>A0ABU1TSH0</accession>
<evidence type="ECO:0008006" key="4">
    <source>
        <dbReference type="Google" id="ProtNLM"/>
    </source>
</evidence>
<dbReference type="RefSeq" id="WP_310027456.1">
    <property type="nucleotide sequence ID" value="NZ_JAVDVI010000013.1"/>
</dbReference>
<gene>
    <name evidence="2" type="ORF">J2X31_002856</name>
</gene>
<evidence type="ECO:0000313" key="2">
    <source>
        <dbReference type="EMBL" id="MDR6968830.1"/>
    </source>
</evidence>
<reference evidence="2 3" key="1">
    <citation type="submission" date="2023-07" db="EMBL/GenBank/DDBJ databases">
        <title>Sorghum-associated microbial communities from plants grown in Nebraska, USA.</title>
        <authorList>
            <person name="Schachtman D."/>
        </authorList>
    </citation>
    <scope>NUCLEOTIDE SEQUENCE [LARGE SCALE GENOMIC DNA]</scope>
    <source>
        <strain evidence="2 3">3773</strain>
    </source>
</reference>
<sequence length="129" mass="14977">MKKLLVLLSIILLIQCKTAGQQPQSEIPQVTVARYHREIAGLKNASQQMVYELLFSEPLSEYFQVANFYINEKEKKIVSDPSGKISLHESDSSFAENDAIMKYKVRIRYNSKFYELEGTFQKKNTMHRP</sequence>
<proteinExistence type="predicted"/>
<keyword evidence="1" id="KW-0732">Signal</keyword>
<comment type="caution">
    <text evidence="2">The sequence shown here is derived from an EMBL/GenBank/DDBJ whole genome shotgun (WGS) entry which is preliminary data.</text>
</comment>
<evidence type="ECO:0000256" key="1">
    <source>
        <dbReference type="SAM" id="SignalP"/>
    </source>
</evidence>